<gene>
    <name evidence="1" type="ORF">QD47_28420</name>
</gene>
<dbReference type="AlphaFoldDB" id="A0A0D7WT99"/>
<reference evidence="1 2" key="1">
    <citation type="submission" date="2014-11" db="EMBL/GenBank/DDBJ databases">
        <title>Draft Genome Sequences of Paenibacillus polymyxa NRRL B-30509 and Paenibacillus terrae NRRL B-30644, Strains from a Poultry Environment that Produce Tridecaptin A and Paenicidins.</title>
        <authorList>
            <person name="van Belkum M.J."/>
            <person name="Lohans C.T."/>
            <person name="Vederas J.C."/>
        </authorList>
    </citation>
    <scope>NUCLEOTIDE SEQUENCE [LARGE SCALE GENOMIC DNA]</scope>
    <source>
        <strain evidence="1 2">NRRL B-30644</strain>
    </source>
</reference>
<evidence type="ECO:0000313" key="1">
    <source>
        <dbReference type="EMBL" id="KJD42396.1"/>
    </source>
</evidence>
<name>A0A0D7WT99_9BACL</name>
<sequence length="96" mass="11462">MFYDTKLEILDNINFTPVQLIMADVQPYRKSFSFEDGYTLETIHRAFCPLESLLQSNGYVRIGEDIFIILDKKEWSDYVELYLYRCKQDFGLEVEE</sequence>
<dbReference type="PATRIC" id="fig|159743.3.peg.6343"/>
<dbReference type="RefSeq" id="WP_044649285.1">
    <property type="nucleotide sequence ID" value="NZ_JTHP01000126.1"/>
</dbReference>
<dbReference type="EMBL" id="JTHP01000126">
    <property type="protein sequence ID" value="KJD42396.1"/>
    <property type="molecule type" value="Genomic_DNA"/>
</dbReference>
<protein>
    <submittedName>
        <fullName evidence="1">Uncharacterized protein</fullName>
    </submittedName>
</protein>
<evidence type="ECO:0000313" key="2">
    <source>
        <dbReference type="Proteomes" id="UP000032534"/>
    </source>
</evidence>
<accession>A0A0D7WT99</accession>
<comment type="caution">
    <text evidence="1">The sequence shown here is derived from an EMBL/GenBank/DDBJ whole genome shotgun (WGS) entry which is preliminary data.</text>
</comment>
<keyword evidence="2" id="KW-1185">Reference proteome</keyword>
<dbReference type="Proteomes" id="UP000032534">
    <property type="component" value="Unassembled WGS sequence"/>
</dbReference>
<proteinExistence type="predicted"/>
<dbReference type="OrthoDB" id="1808294at2"/>
<organism evidence="1 2">
    <name type="scientific">Paenibacillus terrae</name>
    <dbReference type="NCBI Taxonomy" id="159743"/>
    <lineage>
        <taxon>Bacteria</taxon>
        <taxon>Bacillati</taxon>
        <taxon>Bacillota</taxon>
        <taxon>Bacilli</taxon>
        <taxon>Bacillales</taxon>
        <taxon>Paenibacillaceae</taxon>
        <taxon>Paenibacillus</taxon>
    </lineage>
</organism>